<keyword evidence="7 8" id="KW-0472">Membrane</keyword>
<comment type="caution">
    <text evidence="9">The sequence shown here is derived from an EMBL/GenBank/DDBJ whole genome shotgun (WGS) entry which is preliminary data.</text>
</comment>
<dbReference type="NCBIfam" id="TIGR00795">
    <property type="entry name" value="lctP"/>
    <property type="match status" value="1"/>
</dbReference>
<evidence type="ECO:0000256" key="1">
    <source>
        <dbReference type="ARBA" id="ARBA00004651"/>
    </source>
</evidence>
<evidence type="ECO:0000256" key="7">
    <source>
        <dbReference type="ARBA" id="ARBA00023136"/>
    </source>
</evidence>
<feature type="transmembrane region" description="Helical" evidence="8">
    <location>
        <begin position="397"/>
        <end position="422"/>
    </location>
</feature>
<feature type="transmembrane region" description="Helical" evidence="8">
    <location>
        <begin position="202"/>
        <end position="226"/>
    </location>
</feature>
<evidence type="ECO:0000256" key="4">
    <source>
        <dbReference type="ARBA" id="ARBA00022475"/>
    </source>
</evidence>
<dbReference type="Proteomes" id="UP001165283">
    <property type="component" value="Unassembled WGS sequence"/>
</dbReference>
<keyword evidence="10" id="KW-1185">Reference proteome</keyword>
<feature type="transmembrane region" description="Helical" evidence="8">
    <location>
        <begin position="105"/>
        <end position="124"/>
    </location>
</feature>
<feature type="transmembrane region" description="Helical" evidence="8">
    <location>
        <begin position="540"/>
        <end position="557"/>
    </location>
</feature>
<feature type="transmembrane region" description="Helical" evidence="8">
    <location>
        <begin position="563"/>
        <end position="580"/>
    </location>
</feature>
<feature type="transmembrane region" description="Helical" evidence="8">
    <location>
        <begin position="368"/>
        <end position="385"/>
    </location>
</feature>
<evidence type="ECO:0000313" key="10">
    <source>
        <dbReference type="Proteomes" id="UP001165283"/>
    </source>
</evidence>
<proteinExistence type="inferred from homology"/>
<evidence type="ECO:0000256" key="8">
    <source>
        <dbReference type="RuleBase" id="RU365092"/>
    </source>
</evidence>
<evidence type="ECO:0000313" key="9">
    <source>
        <dbReference type="EMBL" id="MCO1658561.1"/>
    </source>
</evidence>
<reference evidence="9" key="1">
    <citation type="submission" date="2021-04" db="EMBL/GenBank/DDBJ databases">
        <title>Pseudonocardia sp. nov., isolated from sandy soil of mangrove forest.</title>
        <authorList>
            <person name="Zan Z."/>
            <person name="Huang R."/>
            <person name="Liu W."/>
        </authorList>
    </citation>
    <scope>NUCLEOTIDE SEQUENCE</scope>
    <source>
        <strain evidence="9">S2-4</strain>
    </source>
</reference>
<feature type="transmembrane region" description="Helical" evidence="8">
    <location>
        <begin position="319"/>
        <end position="336"/>
    </location>
</feature>
<evidence type="ECO:0000256" key="2">
    <source>
        <dbReference type="ARBA" id="ARBA00010100"/>
    </source>
</evidence>
<dbReference type="PANTHER" id="PTHR30003">
    <property type="entry name" value="L-LACTATE PERMEASE"/>
    <property type="match status" value="1"/>
</dbReference>
<name>A0ABT1A6B4_9PSEU</name>
<evidence type="ECO:0000256" key="3">
    <source>
        <dbReference type="ARBA" id="ARBA00022448"/>
    </source>
</evidence>
<keyword evidence="5 8" id="KW-0812">Transmembrane</keyword>
<feature type="transmembrane region" description="Helical" evidence="8">
    <location>
        <begin position="264"/>
        <end position="283"/>
    </location>
</feature>
<organism evidence="9 10">
    <name type="scientific">Pseudonocardia humida</name>
    <dbReference type="NCBI Taxonomy" id="2800819"/>
    <lineage>
        <taxon>Bacteria</taxon>
        <taxon>Bacillati</taxon>
        <taxon>Actinomycetota</taxon>
        <taxon>Actinomycetes</taxon>
        <taxon>Pseudonocardiales</taxon>
        <taxon>Pseudonocardiaceae</taxon>
        <taxon>Pseudonocardia</taxon>
    </lineage>
</organism>
<dbReference type="RefSeq" id="WP_252442638.1">
    <property type="nucleotide sequence ID" value="NZ_JAGSOV010000055.1"/>
</dbReference>
<comment type="subcellular location">
    <subcellularLocation>
        <location evidence="1 8">Cell membrane</location>
        <topology evidence="1 8">Multi-pass membrane protein</topology>
    </subcellularLocation>
</comment>
<keyword evidence="3 8" id="KW-0813">Transport</keyword>
<comment type="similarity">
    <text evidence="2 8">Belongs to the lactate permease family.</text>
</comment>
<feature type="transmembrane region" description="Helical" evidence="8">
    <location>
        <begin position="6"/>
        <end position="24"/>
    </location>
</feature>
<feature type="transmembrane region" description="Helical" evidence="8">
    <location>
        <begin position="455"/>
        <end position="477"/>
    </location>
</feature>
<dbReference type="PANTHER" id="PTHR30003:SF0">
    <property type="entry name" value="GLYCOLATE PERMEASE GLCA-RELATED"/>
    <property type="match status" value="1"/>
</dbReference>
<dbReference type="InterPro" id="IPR003804">
    <property type="entry name" value="Lactate_perm"/>
</dbReference>
<gene>
    <name evidence="9" type="ORF">KDL28_26195</name>
</gene>
<sequence>MDNLALLSLAALAPIVVVAVLLVGLRWPAKYAMPVGFAVAVLVGALVWGMDAATLAAASIEGLIIAVGLLYIIFGALLLLQTLTASGALGTIRAGFTTVSADRRVQAIIIGWLFGSFIEGASGFGTPAAVVAPLLLALGFPAMAAVMVGLVIQSTPVSFGAAGTPVLTGLGQGLAGDQAVAARVSALGLDMPGYLQVLGLDVAILHAVVGTLIPLFLVCMLTGFFGGRFGDGLRVWPFAIYAAFAMTVPYVIVAAVLGPEFPSLLGGLIGLALVMFTSSRGFLMPKQTWDFPPRERWADRWTGTLEADTSEVAGKRMSIWLAWSPYVVVALLLVLTRTVTPVKDFLSGITIDVDDIFGTGISESLQPFYLPGFIFVVACLATYGLHRMGGRAIAGAWKVSAAQLAGAAVALLFALPLVRILINSGAEYNSTGLSSMPITLAEGASALAGTSWPVLAPWIGALGAFVAGSNTVSNLTFSLFQFATAENIGASPETVVATQAVGGAAGNMVTVHNVVAASATVGLLGREGDLIRKTIIPTTYYCLAAGGLSFVLINGVGLNVGTAVLVALVAVLVLLVVRLARQPASERLTSAGARPATDEDHVP</sequence>
<keyword evidence="6 8" id="KW-1133">Transmembrane helix</keyword>
<comment type="function">
    <text evidence="8">Uptake of L-lactate across the membrane. Can also transport D-lactate and glycolate.</text>
</comment>
<keyword evidence="4 8" id="KW-1003">Cell membrane</keyword>
<feature type="transmembrane region" description="Helical" evidence="8">
    <location>
        <begin position="130"/>
        <end position="152"/>
    </location>
</feature>
<dbReference type="EMBL" id="JAGSOV010000055">
    <property type="protein sequence ID" value="MCO1658561.1"/>
    <property type="molecule type" value="Genomic_DNA"/>
</dbReference>
<evidence type="ECO:0000256" key="6">
    <source>
        <dbReference type="ARBA" id="ARBA00022989"/>
    </source>
</evidence>
<protein>
    <recommendedName>
        <fullName evidence="8">L-lactate permease</fullName>
    </recommendedName>
</protein>
<feature type="transmembrane region" description="Helical" evidence="8">
    <location>
        <begin position="31"/>
        <end position="50"/>
    </location>
</feature>
<feature type="transmembrane region" description="Helical" evidence="8">
    <location>
        <begin position="238"/>
        <end position="258"/>
    </location>
</feature>
<feature type="transmembrane region" description="Helical" evidence="8">
    <location>
        <begin position="62"/>
        <end position="84"/>
    </location>
</feature>
<evidence type="ECO:0000256" key="5">
    <source>
        <dbReference type="ARBA" id="ARBA00022692"/>
    </source>
</evidence>
<accession>A0ABT1A6B4</accession>
<dbReference type="Pfam" id="PF02652">
    <property type="entry name" value="Lactate_perm"/>
    <property type="match status" value="1"/>
</dbReference>